<name>F0YJN2_AURAN</name>
<dbReference type="Gene3D" id="1.25.40.620">
    <property type="match status" value="1"/>
</dbReference>
<proteinExistence type="predicted"/>
<dbReference type="PANTHER" id="PTHR34800:SF1">
    <property type="entry name" value="TETRAPYRROLE-BINDING PROTEIN, CHLOROPLASTIC"/>
    <property type="match status" value="1"/>
</dbReference>
<evidence type="ECO:0000313" key="3">
    <source>
        <dbReference type="Proteomes" id="UP000002729"/>
    </source>
</evidence>
<dbReference type="RefSeq" id="XP_009040597.1">
    <property type="nucleotide sequence ID" value="XM_009042349.1"/>
</dbReference>
<dbReference type="SUPFAM" id="SSF140869">
    <property type="entry name" value="GUN4-like"/>
    <property type="match status" value="1"/>
</dbReference>
<dbReference type="InterPro" id="IPR008629">
    <property type="entry name" value="GUN4-like"/>
</dbReference>
<accession>F0YJN2</accession>
<dbReference type="PANTHER" id="PTHR34800">
    <property type="entry name" value="TETRAPYRROLE-BINDING PROTEIN, CHLOROPLASTIC"/>
    <property type="match status" value="1"/>
</dbReference>
<organism evidence="3">
    <name type="scientific">Aureococcus anophagefferens</name>
    <name type="common">Harmful bloom alga</name>
    <dbReference type="NCBI Taxonomy" id="44056"/>
    <lineage>
        <taxon>Eukaryota</taxon>
        <taxon>Sar</taxon>
        <taxon>Stramenopiles</taxon>
        <taxon>Ochrophyta</taxon>
        <taxon>Pelagophyceae</taxon>
        <taxon>Pelagomonadales</taxon>
        <taxon>Pelagomonadaceae</taxon>
        <taxon>Aureococcus</taxon>
    </lineage>
</organism>
<dbReference type="KEGG" id="aaf:AURANDRAFT_55095"/>
<keyword evidence="3" id="KW-1185">Reference proteome</keyword>
<evidence type="ECO:0000259" key="1">
    <source>
        <dbReference type="Pfam" id="PF05419"/>
    </source>
</evidence>
<reference evidence="2 3" key="1">
    <citation type="journal article" date="2011" name="Proc. Natl. Acad. Sci. U.S.A.">
        <title>Niche of harmful alga Aureococcus anophagefferens revealed through ecogenomics.</title>
        <authorList>
            <person name="Gobler C.J."/>
            <person name="Berry D.L."/>
            <person name="Dyhrman S.T."/>
            <person name="Wilhelm S.W."/>
            <person name="Salamov A."/>
            <person name="Lobanov A.V."/>
            <person name="Zhang Y."/>
            <person name="Collier J.L."/>
            <person name="Wurch L.L."/>
            <person name="Kustka A.B."/>
            <person name="Dill B.D."/>
            <person name="Shah M."/>
            <person name="VerBerkmoes N.C."/>
            <person name="Kuo A."/>
            <person name="Terry A."/>
            <person name="Pangilinan J."/>
            <person name="Lindquist E.A."/>
            <person name="Lucas S."/>
            <person name="Paulsen I.T."/>
            <person name="Hattenrath-Lehmann T.K."/>
            <person name="Talmage S.C."/>
            <person name="Walker E.A."/>
            <person name="Koch F."/>
            <person name="Burson A.M."/>
            <person name="Marcoval M.A."/>
            <person name="Tang Y.Z."/>
            <person name="Lecleir G.R."/>
            <person name="Coyne K.J."/>
            <person name="Berg G.M."/>
            <person name="Bertrand E.M."/>
            <person name="Saito M.A."/>
            <person name="Gladyshev V.N."/>
            <person name="Grigoriev I.V."/>
        </authorList>
    </citation>
    <scope>NUCLEOTIDE SEQUENCE [LARGE SCALE GENOMIC DNA]</scope>
    <source>
        <strain evidence="3">CCMP 1984</strain>
    </source>
</reference>
<protein>
    <recommendedName>
        <fullName evidence="1">GUN4-like domain-containing protein</fullName>
    </recommendedName>
</protein>
<sequence length="225" mass="25532">MKKFVFESLAAMLVVYPAVIALRTPTRQLVAPKASAKAAVASATLDSTLARAPLDPNCLVSAKGIDYEPLMEQLRIGDYMAADQTTRDVLIEMAGEEAMKRGYVYWTEARQLPNEDLATVENLWLHYSDGKFGYTVQKNVWRLQKGVFDNFCDKIGWTTTDEITGQPRKRRWFGDSEFFYSLDKAPKAHLPLTSALRGTQLLKALLQHQVWETEEWKRDLPELSA</sequence>
<dbReference type="Proteomes" id="UP000002729">
    <property type="component" value="Unassembled WGS sequence"/>
</dbReference>
<dbReference type="InterPro" id="IPR037215">
    <property type="entry name" value="GUN4-like_sf"/>
</dbReference>
<dbReference type="InParanoid" id="F0YJN2"/>
<dbReference type="Gene3D" id="1.10.10.1770">
    <property type="entry name" value="Gun4-like"/>
    <property type="match status" value="1"/>
</dbReference>
<dbReference type="OMA" id="SVQKEIW"/>
<dbReference type="CDD" id="cd16383">
    <property type="entry name" value="GUN4"/>
    <property type="match status" value="1"/>
</dbReference>
<gene>
    <name evidence="2" type="ORF">AURANDRAFT_55095</name>
</gene>
<dbReference type="GO" id="GO:0046906">
    <property type="term" value="F:tetrapyrrole binding"/>
    <property type="evidence" value="ECO:0007669"/>
    <property type="project" value="TreeGrafter"/>
</dbReference>
<dbReference type="GeneID" id="20222478"/>
<dbReference type="Pfam" id="PF05419">
    <property type="entry name" value="GUN4"/>
    <property type="match status" value="1"/>
</dbReference>
<dbReference type="AlphaFoldDB" id="F0YJN2"/>
<dbReference type="eggNOG" id="ENOG502QWGS">
    <property type="taxonomic scope" value="Eukaryota"/>
</dbReference>
<dbReference type="EMBL" id="GL833148">
    <property type="protein sequence ID" value="EGB04683.1"/>
    <property type="molecule type" value="Genomic_DNA"/>
</dbReference>
<feature type="domain" description="GUN4-like" evidence="1">
    <location>
        <begin position="61"/>
        <end position="208"/>
    </location>
</feature>
<evidence type="ECO:0000313" key="2">
    <source>
        <dbReference type="EMBL" id="EGB04683.1"/>
    </source>
</evidence>
<dbReference type="OrthoDB" id="4835at2759"/>